<reference evidence="1" key="1">
    <citation type="journal article" date="2012" name="Proc. Natl. Acad. Sci. U.S.A.">
        <title>Antigenic diversity is generated by distinct evolutionary mechanisms in African trypanosome species.</title>
        <authorList>
            <person name="Jackson A.P."/>
            <person name="Berry A."/>
            <person name="Aslett M."/>
            <person name="Allison H.C."/>
            <person name="Burton P."/>
            <person name="Vavrova-Anderson J."/>
            <person name="Brown R."/>
            <person name="Browne H."/>
            <person name="Corton N."/>
            <person name="Hauser H."/>
            <person name="Gamble J."/>
            <person name="Gilderthorp R."/>
            <person name="Marcello L."/>
            <person name="McQuillan J."/>
            <person name="Otto T.D."/>
            <person name="Quail M.A."/>
            <person name="Sanders M.J."/>
            <person name="van Tonder A."/>
            <person name="Ginger M.L."/>
            <person name="Field M.C."/>
            <person name="Barry J.D."/>
            <person name="Hertz-Fowler C."/>
            <person name="Berriman M."/>
        </authorList>
    </citation>
    <scope>NUCLEOTIDE SEQUENCE</scope>
    <source>
        <strain evidence="1">Y486</strain>
    </source>
</reference>
<protein>
    <submittedName>
        <fullName evidence="1">Uncharacterized protein</fullName>
    </submittedName>
</protein>
<organism evidence="1">
    <name type="scientific">Trypanosoma vivax (strain Y486)</name>
    <dbReference type="NCBI Taxonomy" id="1055687"/>
    <lineage>
        <taxon>Eukaryota</taxon>
        <taxon>Discoba</taxon>
        <taxon>Euglenozoa</taxon>
        <taxon>Kinetoplastea</taxon>
        <taxon>Metakinetoplastina</taxon>
        <taxon>Trypanosomatida</taxon>
        <taxon>Trypanosomatidae</taxon>
        <taxon>Trypanosoma</taxon>
        <taxon>Duttonella</taxon>
    </lineage>
</organism>
<gene>
    <name evidence="1" type="ORF">TVY486_1010010</name>
</gene>
<proteinExistence type="predicted"/>
<sequence>MNGSVECIPFLRLSACLKGRFSVTRPTRSSLLAPCSSVVGNRRIPPSNAAIKPALTRYLAQEHKVYNFRCRFTSSTVNALTGVLPQTHAYGRSAGQGNNSRMNQCS</sequence>
<dbReference type="EMBL" id="HE573026">
    <property type="protein sequence ID" value="CCC51956.1"/>
    <property type="molecule type" value="Genomic_DNA"/>
</dbReference>
<dbReference type="AlphaFoldDB" id="G0U7U8"/>
<accession>G0U7U8</accession>
<name>G0U7U8_TRYVY</name>
<evidence type="ECO:0000313" key="1">
    <source>
        <dbReference type="EMBL" id="CCC51956.1"/>
    </source>
</evidence>